<gene>
    <name evidence="2" type="ORF">BO225_11445</name>
</gene>
<protein>
    <recommendedName>
        <fullName evidence="1">Peptidase U32 collagenase domain-containing protein</fullName>
    </recommendedName>
</protein>
<evidence type="ECO:0000313" key="3">
    <source>
        <dbReference type="Proteomes" id="UP000186705"/>
    </source>
</evidence>
<dbReference type="PANTHER" id="PTHR30217">
    <property type="entry name" value="PEPTIDASE U32 FAMILY"/>
    <property type="match status" value="1"/>
</dbReference>
<accession>A0A1U7NJM8</accession>
<dbReference type="Pfam" id="PF12392">
    <property type="entry name" value="DUF3656"/>
    <property type="match status" value="1"/>
</dbReference>
<dbReference type="EMBL" id="MPKA01000139">
    <property type="protein sequence ID" value="OLU43874.1"/>
    <property type="molecule type" value="Genomic_DNA"/>
</dbReference>
<dbReference type="InterPro" id="IPR051454">
    <property type="entry name" value="RNA/ubiquinone_mod_enzymes"/>
</dbReference>
<dbReference type="RefSeq" id="WP_076342358.1">
    <property type="nucleotide sequence ID" value="NZ_CAPDDE010000004.1"/>
</dbReference>
<evidence type="ECO:0000259" key="1">
    <source>
        <dbReference type="Pfam" id="PF12392"/>
    </source>
</evidence>
<sequence length="726" mass="82385">MQPEILAPVGSRESLEAAFAAGANALYFGLPQFGARAYANRFTLEETKEIIERAHLMNVKVYITMNTILFEDEIEEAYEQAKALYEMNVDALIIQDLGLLHLLHHRLPALELHASTQLSVSTPEQIEQLKKLGVSRVVLARECTIEQIKACVQTGIEIEVFIHGALCISYSGQCQFSALEYGRSGNRGQCAQPCRMSYTLLEDGKEKKNVPSFLISPKDLSLIHDLEALQKIGVASLKIEGRMKSPEYVYETVKATKKALEHETITKEDDQKLEVTFNRTFTKGHAFHQTGKELMEMQASNHHGIKVGTVIAVKGKKITIRLIEDLHQNDGIRFEKENWSEGCHVNYIYNKQGKLVNSALKNQTITIDGPLHVKVGNHVKKTVDANLQDEVKSILKSYHRQIEIVGKVSCQGVGHPLVLELSDGKHTVRVQSQEMAQLAKSKASDPQTIEKQMRKTNTSWARFSRIEYDVADDVFFSLKAMNALRKEGLDALKEAHLRFTIEKERPYTYSFTIQDAPMIFAQIEEEHQKGKEDVVWIAEHVSGAKKLARITEDEGFVVRHLGKGPIIFNMNVSNSYAIAALIELGYEKIGVSDELSKEQLLEMIDGFRARYHQIPPIVPCLYQKRRLMLMKHCPINTLLSDGKRIGCRLCHEHNYLLKGKDRRTYSLLGDSACNMRIFSREVEDRFDWLPSLRKRGIDSYLCIFVDESKKTIDSILRRLSDEIGLE</sequence>
<proteinExistence type="predicted"/>
<dbReference type="AlphaFoldDB" id="A0A1U7NJM8"/>
<reference evidence="2 3" key="1">
    <citation type="submission" date="2016-11" db="EMBL/GenBank/DDBJ databases">
        <title>Description of two novel members of the family Erysipelotrichaceae: Ileibacterium lipovorans gen. nov., sp. nov. and Dubosiella newyorkensis, gen. nov., sp. nov.</title>
        <authorList>
            <person name="Cox L.M."/>
            <person name="Sohn J."/>
            <person name="Tyrrell K.L."/>
            <person name="Citron D.M."/>
            <person name="Lawson P.A."/>
            <person name="Patel N.B."/>
            <person name="Iizumi T."/>
            <person name="Perez-Perez G.I."/>
            <person name="Goldstein E.J."/>
            <person name="Blaser M.J."/>
        </authorList>
    </citation>
    <scope>NUCLEOTIDE SEQUENCE [LARGE SCALE GENOMIC DNA]</scope>
    <source>
        <strain evidence="2 3">NYU-BL-A4</strain>
    </source>
</reference>
<dbReference type="Pfam" id="PF01136">
    <property type="entry name" value="Peptidase_U32"/>
    <property type="match status" value="1"/>
</dbReference>
<dbReference type="Proteomes" id="UP000186705">
    <property type="component" value="Unassembled WGS sequence"/>
</dbReference>
<dbReference type="PANTHER" id="PTHR30217:SF10">
    <property type="entry name" value="23S RRNA 5-HYDROXYCYTIDINE C2501 SYNTHASE"/>
    <property type="match status" value="1"/>
</dbReference>
<comment type="caution">
    <text evidence="2">The sequence shown here is derived from an EMBL/GenBank/DDBJ whole genome shotgun (WGS) entry which is preliminary data.</text>
</comment>
<dbReference type="InterPro" id="IPR020988">
    <property type="entry name" value="Pept_U32_collagenase"/>
</dbReference>
<dbReference type="InterPro" id="IPR001539">
    <property type="entry name" value="Peptidase_U32"/>
</dbReference>
<dbReference type="OrthoDB" id="9807498at2"/>
<evidence type="ECO:0000313" key="2">
    <source>
        <dbReference type="EMBL" id="OLU43874.1"/>
    </source>
</evidence>
<dbReference type="GeneID" id="78276543"/>
<name>A0A1U7NJM8_9FIRM</name>
<keyword evidence="3" id="KW-1185">Reference proteome</keyword>
<dbReference type="STRING" id="1862672.BO225_11445"/>
<organism evidence="2 3">
    <name type="scientific">Dubosiella newyorkensis</name>
    <dbReference type="NCBI Taxonomy" id="1862672"/>
    <lineage>
        <taxon>Bacteria</taxon>
        <taxon>Bacillati</taxon>
        <taxon>Bacillota</taxon>
        <taxon>Erysipelotrichia</taxon>
        <taxon>Erysipelotrichales</taxon>
        <taxon>Erysipelotrichaceae</taxon>
        <taxon>Dubosiella</taxon>
    </lineage>
</organism>
<feature type="domain" description="Peptidase U32 collagenase" evidence="1">
    <location>
        <begin position="381"/>
        <end position="496"/>
    </location>
</feature>